<evidence type="ECO:0000256" key="2">
    <source>
        <dbReference type="ARBA" id="ARBA00022722"/>
    </source>
</evidence>
<organism evidence="8 9">
    <name type="scientific">Leeia speluncae</name>
    <dbReference type="NCBI Taxonomy" id="2884804"/>
    <lineage>
        <taxon>Bacteria</taxon>
        <taxon>Pseudomonadati</taxon>
        <taxon>Pseudomonadota</taxon>
        <taxon>Betaproteobacteria</taxon>
        <taxon>Neisseriales</taxon>
        <taxon>Leeiaceae</taxon>
        <taxon>Leeia</taxon>
    </lineage>
</organism>
<comment type="function">
    <text evidence="7">Single strand-specific metallo-endoribonuclease involved in late-stage 70S ribosome quality control and in maturation of the 3' terminus of the 16S rRNA.</text>
</comment>
<dbReference type="PANTHER" id="PTHR46986">
    <property type="entry name" value="ENDORIBONUCLEASE YBEY, CHLOROPLASTIC"/>
    <property type="match status" value="1"/>
</dbReference>
<protein>
    <recommendedName>
        <fullName evidence="7">Endoribonuclease YbeY</fullName>
        <ecNumber evidence="7">3.1.-.-</ecNumber>
    </recommendedName>
</protein>
<keyword evidence="7" id="KW-0690">Ribosome biogenesis</keyword>
<dbReference type="RefSeq" id="WP_227178494.1">
    <property type="nucleotide sequence ID" value="NZ_JAJBZT010000002.1"/>
</dbReference>
<accession>A0ABS8D347</accession>
<dbReference type="HAMAP" id="MF_00009">
    <property type="entry name" value="Endoribonucl_YbeY"/>
    <property type="match status" value="1"/>
</dbReference>
<keyword evidence="7" id="KW-0963">Cytoplasm</keyword>
<name>A0ABS8D347_9NEIS</name>
<gene>
    <name evidence="7 8" type="primary">ybeY</name>
    <name evidence="8" type="ORF">LIN78_03440</name>
</gene>
<dbReference type="Pfam" id="PF02130">
    <property type="entry name" value="YbeY"/>
    <property type="match status" value="1"/>
</dbReference>
<proteinExistence type="inferred from homology"/>
<dbReference type="EC" id="3.1.-.-" evidence="7"/>
<evidence type="ECO:0000313" key="9">
    <source>
        <dbReference type="Proteomes" id="UP001165395"/>
    </source>
</evidence>
<keyword evidence="5 7" id="KW-0378">Hydrolase</keyword>
<evidence type="ECO:0000313" key="8">
    <source>
        <dbReference type="EMBL" id="MCB6182604.1"/>
    </source>
</evidence>
<evidence type="ECO:0000256" key="3">
    <source>
        <dbReference type="ARBA" id="ARBA00022723"/>
    </source>
</evidence>
<dbReference type="InterPro" id="IPR002036">
    <property type="entry name" value="YbeY"/>
</dbReference>
<comment type="subcellular location">
    <subcellularLocation>
        <location evidence="7">Cytoplasm</location>
    </subcellularLocation>
</comment>
<keyword evidence="7" id="KW-0698">rRNA processing</keyword>
<evidence type="ECO:0000256" key="7">
    <source>
        <dbReference type="HAMAP-Rule" id="MF_00009"/>
    </source>
</evidence>
<reference evidence="8" key="1">
    <citation type="submission" date="2021-10" db="EMBL/GenBank/DDBJ databases">
        <title>The complete genome sequence of Leeia sp. TBRC 13508.</title>
        <authorList>
            <person name="Charoenyingcharoen P."/>
            <person name="Yukphan P."/>
        </authorList>
    </citation>
    <scope>NUCLEOTIDE SEQUENCE</scope>
    <source>
        <strain evidence="8">TBRC 13508</strain>
    </source>
</reference>
<comment type="cofactor">
    <cofactor evidence="7">
        <name>Zn(2+)</name>
        <dbReference type="ChEBI" id="CHEBI:29105"/>
    </cofactor>
    <text evidence="7">Binds 1 zinc ion.</text>
</comment>
<dbReference type="EMBL" id="JAJBZT010000002">
    <property type="protein sequence ID" value="MCB6182604.1"/>
    <property type="molecule type" value="Genomic_DNA"/>
</dbReference>
<keyword evidence="9" id="KW-1185">Reference proteome</keyword>
<dbReference type="NCBIfam" id="TIGR00043">
    <property type="entry name" value="rRNA maturation RNase YbeY"/>
    <property type="match status" value="1"/>
</dbReference>
<dbReference type="PROSITE" id="PS01306">
    <property type="entry name" value="UPF0054"/>
    <property type="match status" value="1"/>
</dbReference>
<dbReference type="InterPro" id="IPR020549">
    <property type="entry name" value="YbeY_CS"/>
</dbReference>
<dbReference type="Gene3D" id="3.40.390.30">
    <property type="entry name" value="Metalloproteases ('zincins'), catalytic domain"/>
    <property type="match status" value="1"/>
</dbReference>
<keyword evidence="6 7" id="KW-0862">Zinc</keyword>
<comment type="similarity">
    <text evidence="1 7">Belongs to the endoribonuclease YbeY family.</text>
</comment>
<dbReference type="SUPFAM" id="SSF55486">
    <property type="entry name" value="Metalloproteases ('zincins'), catalytic domain"/>
    <property type="match status" value="1"/>
</dbReference>
<keyword evidence="4 7" id="KW-0255">Endonuclease</keyword>
<dbReference type="Proteomes" id="UP001165395">
    <property type="component" value="Unassembled WGS sequence"/>
</dbReference>
<evidence type="ECO:0000256" key="6">
    <source>
        <dbReference type="ARBA" id="ARBA00022833"/>
    </source>
</evidence>
<feature type="binding site" evidence="7">
    <location>
        <position position="126"/>
    </location>
    <ligand>
        <name>Zn(2+)</name>
        <dbReference type="ChEBI" id="CHEBI:29105"/>
        <note>catalytic</note>
    </ligand>
</feature>
<comment type="caution">
    <text evidence="8">The sequence shown here is derived from an EMBL/GenBank/DDBJ whole genome shotgun (WGS) entry which is preliminary data.</text>
</comment>
<dbReference type="InterPro" id="IPR023091">
    <property type="entry name" value="MetalPrtase_cat_dom_sf_prd"/>
</dbReference>
<dbReference type="PANTHER" id="PTHR46986:SF1">
    <property type="entry name" value="ENDORIBONUCLEASE YBEY, CHLOROPLASTIC"/>
    <property type="match status" value="1"/>
</dbReference>
<evidence type="ECO:0000256" key="5">
    <source>
        <dbReference type="ARBA" id="ARBA00022801"/>
    </source>
</evidence>
<keyword evidence="2 7" id="KW-0540">Nuclease</keyword>
<evidence type="ECO:0000256" key="1">
    <source>
        <dbReference type="ARBA" id="ARBA00010875"/>
    </source>
</evidence>
<sequence length="162" mass="17837">MAKASLELTIQFQVPTDGLPSREFFRKVAAEALAAGEVAEVTLRIVDEEEGRTLNRDYREKDYATNVLTFTFDDDMPVIEGLPLIGDIVMCAPVVAKEAAEQGKTLEAHYAHLLVHGMLHLQGFDHLEDEEAEEMETLETQLLGALGFADPYAGEKDGAIDD</sequence>
<feature type="binding site" evidence="7">
    <location>
        <position position="120"/>
    </location>
    <ligand>
        <name>Zn(2+)</name>
        <dbReference type="ChEBI" id="CHEBI:29105"/>
        <note>catalytic</note>
    </ligand>
</feature>
<evidence type="ECO:0000256" key="4">
    <source>
        <dbReference type="ARBA" id="ARBA00022759"/>
    </source>
</evidence>
<feature type="binding site" evidence="7">
    <location>
        <position position="116"/>
    </location>
    <ligand>
        <name>Zn(2+)</name>
        <dbReference type="ChEBI" id="CHEBI:29105"/>
        <note>catalytic</note>
    </ligand>
</feature>
<keyword evidence="3 7" id="KW-0479">Metal-binding</keyword>